<evidence type="ECO:0000313" key="1">
    <source>
        <dbReference type="EMBL" id="AGR46719.1"/>
    </source>
</evidence>
<dbReference type="KEGG" id="vg:26642146"/>
<sequence length="392" mass="45132">MFPSFRAKGVVSMGVFSNELVQKLRSKYLEICSHKELLKEITGVSEFKESEKAIKWELTKAKEQMAELMDKALRTMKLAANVERLWDDWYVVRHVRPGGETALELKCLIPGETLRLRRDGRNDRELTRADLDMYLPAMENTFSKHLWQDEVKLEVARLYPIYAIEKPKAKVVEMVNTVPGVLGVGDQVVTKPAVEEVEIVEPKQDNSVTVHAGGRFVQRKLLLHVTSLEKAQKHFLQNVAEIKPMILEAFHAPTTELLFEDEEGIAYYFDADNFVYLWGKADGRIITYYEEDFGFAKHINRNIVIQQVEELKNAFEYYKQLQVDNANEHESAKSSLDLLEDEEALLLAKLEAIKAHKKEITASLDLSDKTLASHKKEYEAERNKLFRKSKTN</sequence>
<protein>
    <submittedName>
        <fullName evidence="1">Uncharacterized protein</fullName>
    </submittedName>
</protein>
<evidence type="ECO:0000313" key="2">
    <source>
        <dbReference type="Proteomes" id="UP000015092"/>
    </source>
</evidence>
<reference evidence="1 2" key="1">
    <citation type="journal article" date="2014" name="Genome Announc.">
        <title>Genome Sequences of Three Novel Bacillus cereus Bacteriophages.</title>
        <authorList>
            <person name="Grose J.H."/>
            <person name="Jensen J.D."/>
            <person name="Merrill B.D."/>
            <person name="Fisher J.N."/>
            <person name="Burnett S.H."/>
            <person name="Breakwell D.P."/>
        </authorList>
    </citation>
    <scope>NUCLEOTIDE SEQUENCE [LARGE SCALE GENOMIC DNA]</scope>
</reference>
<organism evidence="1 2">
    <name type="scientific">Bacillus phage JL</name>
    <dbReference type="NCBI Taxonomy" id="1296655"/>
    <lineage>
        <taxon>Viruses</taxon>
        <taxon>Duplodnaviria</taxon>
        <taxon>Heunggongvirae</taxon>
        <taxon>Uroviricota</taxon>
        <taxon>Caudoviricetes</taxon>
        <taxon>Herelleviridae</taxon>
        <taxon>Spounavirinae</taxon>
        <taxon>Siminovitchvirus</taxon>
        <taxon>Siminovitchvirus JL</taxon>
    </lineage>
</organism>
<gene>
    <name evidence="1" type="ORF">JL_28</name>
</gene>
<dbReference type="Proteomes" id="UP000015092">
    <property type="component" value="Segment"/>
</dbReference>
<accession>S5MAB6</accession>
<dbReference type="RefSeq" id="YP_009215808.1">
    <property type="nucleotide sequence ID" value="NC_028982.1"/>
</dbReference>
<keyword evidence="2" id="KW-1185">Reference proteome</keyword>
<dbReference type="GeneID" id="26642146"/>
<dbReference type="EMBL" id="KC595512">
    <property type="protein sequence ID" value="AGR46719.1"/>
    <property type="molecule type" value="Genomic_DNA"/>
</dbReference>
<dbReference type="OrthoDB" id="29736at10239"/>
<name>S5MAB6_9CAUD</name>
<proteinExistence type="predicted"/>